<dbReference type="PANTHER" id="PTHR43132:SF6">
    <property type="entry name" value="HTH-TYPE TRANSCRIPTIONAL REPRESSOR CZRA"/>
    <property type="match status" value="1"/>
</dbReference>
<protein>
    <submittedName>
        <fullName evidence="5">HTH-type transcriptional regulator KmtR</fullName>
    </submittedName>
</protein>
<dbReference type="KEGG" id="aagg:ETAA8_61610"/>
<proteinExistence type="predicted"/>
<dbReference type="GO" id="GO:0003677">
    <property type="term" value="F:DNA binding"/>
    <property type="evidence" value="ECO:0007669"/>
    <property type="project" value="UniProtKB-KW"/>
</dbReference>
<evidence type="ECO:0000313" key="5">
    <source>
        <dbReference type="EMBL" id="QDU31008.1"/>
    </source>
</evidence>
<dbReference type="PROSITE" id="PS50987">
    <property type="entry name" value="HTH_ARSR_2"/>
    <property type="match status" value="1"/>
</dbReference>
<dbReference type="InterPro" id="IPR036388">
    <property type="entry name" value="WH-like_DNA-bd_sf"/>
</dbReference>
<dbReference type="SUPFAM" id="SSF46785">
    <property type="entry name" value="Winged helix' DNA-binding domain"/>
    <property type="match status" value="1"/>
</dbReference>
<dbReference type="InterPro" id="IPR051011">
    <property type="entry name" value="Metal_resp_trans_reg"/>
</dbReference>
<keyword evidence="2" id="KW-0238">DNA-binding</keyword>
<dbReference type="NCBIfam" id="NF033788">
    <property type="entry name" value="HTH_metalloreg"/>
    <property type="match status" value="1"/>
</dbReference>
<dbReference type="Pfam" id="PF01022">
    <property type="entry name" value="HTH_5"/>
    <property type="match status" value="1"/>
</dbReference>
<dbReference type="AlphaFoldDB" id="A0A517YLC7"/>
<evidence type="ECO:0000259" key="4">
    <source>
        <dbReference type="PROSITE" id="PS50987"/>
    </source>
</evidence>
<dbReference type="InterPro" id="IPR011991">
    <property type="entry name" value="ArsR-like_HTH"/>
</dbReference>
<dbReference type="CDD" id="cd00090">
    <property type="entry name" value="HTH_ARSR"/>
    <property type="match status" value="1"/>
</dbReference>
<dbReference type="PANTHER" id="PTHR43132">
    <property type="entry name" value="ARSENICAL RESISTANCE OPERON REPRESSOR ARSR-RELATED"/>
    <property type="match status" value="1"/>
</dbReference>
<dbReference type="PRINTS" id="PR00778">
    <property type="entry name" value="HTHARSR"/>
</dbReference>
<evidence type="ECO:0000256" key="3">
    <source>
        <dbReference type="ARBA" id="ARBA00023163"/>
    </source>
</evidence>
<evidence type="ECO:0000256" key="2">
    <source>
        <dbReference type="ARBA" id="ARBA00023125"/>
    </source>
</evidence>
<gene>
    <name evidence="5" type="primary">kmtR</name>
    <name evidence="5" type="ORF">ETAA8_61610</name>
</gene>
<reference evidence="5 6" key="1">
    <citation type="submission" date="2019-02" db="EMBL/GenBank/DDBJ databases">
        <title>Deep-cultivation of Planctomycetes and their phenomic and genomic characterization uncovers novel biology.</title>
        <authorList>
            <person name="Wiegand S."/>
            <person name="Jogler M."/>
            <person name="Boedeker C."/>
            <person name="Pinto D."/>
            <person name="Vollmers J."/>
            <person name="Rivas-Marin E."/>
            <person name="Kohn T."/>
            <person name="Peeters S.H."/>
            <person name="Heuer A."/>
            <person name="Rast P."/>
            <person name="Oberbeckmann S."/>
            <person name="Bunk B."/>
            <person name="Jeske O."/>
            <person name="Meyerdierks A."/>
            <person name="Storesund J.E."/>
            <person name="Kallscheuer N."/>
            <person name="Luecker S."/>
            <person name="Lage O.M."/>
            <person name="Pohl T."/>
            <person name="Merkel B.J."/>
            <person name="Hornburger P."/>
            <person name="Mueller R.-W."/>
            <person name="Bruemmer F."/>
            <person name="Labrenz M."/>
            <person name="Spormann A.M."/>
            <person name="Op den Camp H."/>
            <person name="Overmann J."/>
            <person name="Amann R."/>
            <person name="Jetten M.S.M."/>
            <person name="Mascher T."/>
            <person name="Medema M.H."/>
            <person name="Devos D.P."/>
            <person name="Kaster A.-K."/>
            <person name="Ovreas L."/>
            <person name="Rohde M."/>
            <person name="Galperin M.Y."/>
            <person name="Jogler C."/>
        </authorList>
    </citation>
    <scope>NUCLEOTIDE SEQUENCE [LARGE SCALE GENOMIC DNA]</scope>
    <source>
        <strain evidence="5 6">ETA_A8</strain>
    </source>
</reference>
<evidence type="ECO:0000313" key="6">
    <source>
        <dbReference type="Proteomes" id="UP000315017"/>
    </source>
</evidence>
<sequence>MVTTVIKAVLQDTPSNTDDPRDAADESPAVSLERLPEPTGRDLVQLFKLLSDETRLRILYFLMQQEELNVRTLCDLLEQSQPAVSHHLALLRVAGIIECRRDGKHNFYHIVPKRFQHFLDMLFAVEDGQPRRIRIENALLTYAHDGKPAAE</sequence>
<keyword evidence="6" id="KW-1185">Reference proteome</keyword>
<dbReference type="Gene3D" id="1.10.10.10">
    <property type="entry name" value="Winged helix-like DNA-binding domain superfamily/Winged helix DNA-binding domain"/>
    <property type="match status" value="1"/>
</dbReference>
<dbReference type="Proteomes" id="UP000315017">
    <property type="component" value="Chromosome"/>
</dbReference>
<dbReference type="GO" id="GO:0003700">
    <property type="term" value="F:DNA-binding transcription factor activity"/>
    <property type="evidence" value="ECO:0007669"/>
    <property type="project" value="InterPro"/>
</dbReference>
<dbReference type="InterPro" id="IPR001845">
    <property type="entry name" value="HTH_ArsR_DNA-bd_dom"/>
</dbReference>
<dbReference type="SMART" id="SM00418">
    <property type="entry name" value="HTH_ARSR"/>
    <property type="match status" value="1"/>
</dbReference>
<name>A0A517YLC7_9BACT</name>
<keyword evidence="1" id="KW-0805">Transcription regulation</keyword>
<keyword evidence="3" id="KW-0804">Transcription</keyword>
<feature type="domain" description="HTH arsR-type" evidence="4">
    <location>
        <begin position="35"/>
        <end position="130"/>
    </location>
</feature>
<dbReference type="InterPro" id="IPR036390">
    <property type="entry name" value="WH_DNA-bd_sf"/>
</dbReference>
<evidence type="ECO:0000256" key="1">
    <source>
        <dbReference type="ARBA" id="ARBA00023015"/>
    </source>
</evidence>
<dbReference type="EMBL" id="CP036274">
    <property type="protein sequence ID" value="QDU31008.1"/>
    <property type="molecule type" value="Genomic_DNA"/>
</dbReference>
<organism evidence="5 6">
    <name type="scientific">Anatilimnocola aggregata</name>
    <dbReference type="NCBI Taxonomy" id="2528021"/>
    <lineage>
        <taxon>Bacteria</taxon>
        <taxon>Pseudomonadati</taxon>
        <taxon>Planctomycetota</taxon>
        <taxon>Planctomycetia</taxon>
        <taxon>Pirellulales</taxon>
        <taxon>Pirellulaceae</taxon>
        <taxon>Anatilimnocola</taxon>
    </lineage>
</organism>
<accession>A0A517YLC7</accession>
<dbReference type="OrthoDB" id="9794330at2"/>